<dbReference type="InterPro" id="IPR009612">
    <property type="entry name" value="IcmF-rel"/>
</dbReference>
<proteinExistence type="predicted"/>
<dbReference type="Pfam" id="PF06761">
    <property type="entry name" value="IcmF-related"/>
    <property type="match status" value="1"/>
</dbReference>
<feature type="domain" description="Type VI secretion system component TssM1 N-terminal" evidence="5">
    <location>
        <begin position="179"/>
        <end position="433"/>
    </location>
</feature>
<dbReference type="NCBIfam" id="TIGR03348">
    <property type="entry name" value="VI_IcmF"/>
    <property type="match status" value="1"/>
</dbReference>
<evidence type="ECO:0000259" key="3">
    <source>
        <dbReference type="Pfam" id="PF06744"/>
    </source>
</evidence>
<feature type="transmembrane region" description="Helical" evidence="2">
    <location>
        <begin position="429"/>
        <end position="451"/>
    </location>
</feature>
<feature type="domain" description="IcmF-related" evidence="4">
    <location>
        <begin position="489"/>
        <end position="805"/>
    </location>
</feature>
<dbReference type="EMBL" id="JBHMEC010000027">
    <property type="protein sequence ID" value="MFB9151314.1"/>
    <property type="molecule type" value="Genomic_DNA"/>
</dbReference>
<keyword evidence="2" id="KW-1133">Transmembrane helix</keyword>
<evidence type="ECO:0000256" key="2">
    <source>
        <dbReference type="SAM" id="Phobius"/>
    </source>
</evidence>
<dbReference type="Pfam" id="PF06744">
    <property type="entry name" value="IcmF_C"/>
    <property type="match status" value="1"/>
</dbReference>
<comment type="caution">
    <text evidence="6">The sequence shown here is derived from an EMBL/GenBank/DDBJ whole genome shotgun (WGS) entry which is preliminary data.</text>
</comment>
<protein>
    <submittedName>
        <fullName evidence="6">Type VI secretion system membrane subunit TssM</fullName>
    </submittedName>
</protein>
<dbReference type="InterPro" id="IPR025743">
    <property type="entry name" value="TssM1_N"/>
</dbReference>
<dbReference type="CDD" id="cd00882">
    <property type="entry name" value="Ras_like_GTPase"/>
    <property type="match status" value="1"/>
</dbReference>
<name>A0ABV5I4W4_9RHOB</name>
<evidence type="ECO:0000313" key="7">
    <source>
        <dbReference type="Proteomes" id="UP001589670"/>
    </source>
</evidence>
<dbReference type="InterPro" id="IPR053156">
    <property type="entry name" value="T6SS_TssM-like"/>
</dbReference>
<gene>
    <name evidence="6" type="primary">tssM</name>
    <name evidence="6" type="ORF">ACFFU4_16300</name>
</gene>
<keyword evidence="2" id="KW-0472">Membrane</keyword>
<dbReference type="Proteomes" id="UP001589670">
    <property type="component" value="Unassembled WGS sequence"/>
</dbReference>
<evidence type="ECO:0000259" key="5">
    <source>
        <dbReference type="Pfam" id="PF14331"/>
    </source>
</evidence>
<dbReference type="RefSeq" id="WP_377070906.1">
    <property type="nucleotide sequence ID" value="NZ_JBHMEC010000027.1"/>
</dbReference>
<dbReference type="PANTHER" id="PTHR36153:SF1">
    <property type="entry name" value="TYPE VI SECRETION SYSTEM COMPONENT TSSM1"/>
    <property type="match status" value="1"/>
</dbReference>
<feature type="transmembrane region" description="Helical" evidence="2">
    <location>
        <begin position="30"/>
        <end position="59"/>
    </location>
</feature>
<dbReference type="InterPro" id="IPR017731">
    <property type="entry name" value="TssM1-like"/>
</dbReference>
<dbReference type="Gene3D" id="3.40.50.300">
    <property type="entry name" value="P-loop containing nucleotide triphosphate hydrolases"/>
    <property type="match status" value="1"/>
</dbReference>
<keyword evidence="2" id="KW-0812">Transmembrane</keyword>
<dbReference type="InterPro" id="IPR027417">
    <property type="entry name" value="P-loop_NTPase"/>
</dbReference>
<keyword evidence="7" id="KW-1185">Reference proteome</keyword>
<feature type="region of interest" description="Disordered" evidence="1">
    <location>
        <begin position="855"/>
        <end position="887"/>
    </location>
</feature>
<accession>A0ABV5I4W4</accession>
<dbReference type="Pfam" id="PF14331">
    <property type="entry name" value="IcmF-related_N"/>
    <property type="match status" value="1"/>
</dbReference>
<feature type="compositionally biased region" description="Gly residues" evidence="1">
    <location>
        <begin position="870"/>
        <end position="882"/>
    </location>
</feature>
<sequence length="1214" mass="132521">MKRVLRITLILLGLLAFALAVWFGGPLIGIAGVYILAGVWTRVIVIAVVWGVVGLYYLIRWWRARRAERALEEAIVPDGPTGDGEVLGEKMHEALAVLRRSSGASNYLYDLPWYVIIGPPGAGKTTALLNSGIRFPLADASGGAMAGAGGTRYCDWWFSEEAVLIDTAGRYTTHDSDAEADRESWMSFLDLLKRQRPRQPVNGVILAVSLEDLLEGDETVLEAHAAAIRDRLMELQEVFRIDVPVYVLFTKADLIAGFTEFFGSFSASRRQKVWGATFRPANRREPTLPLAAGEYDALLARLSSEVTDRMNEEPDGVARIAIFGFPAQVAMLRDRVLGLLTGVFGSSRYRVNATLRGFYFASGTQEGTPIDQVLGAMERSFGAITGAGGTSGKGRSYFLHDLLRRVIFAEAGWVSQDARAVRRERILRYGVISVVVLAWLGLATAWGISFWRNHTLVRHAAAETDRYRAEARAELAREEISDPDLAPVLPLLRSLATLPLGYGAQETQAGLLDGFGLGQRSALRAGARAAYRDGLERHLRPRLILHVENRIAEDITSNNLLSLYESLKVYKLLGHAAPAPDDAFVAAWFADEWARDPAYRGAGPMRDLRAEMEAHLWAMLELSATQSRARVELNGALVARAEQILSLMNLEDQAWLLVMGAGGPQDIAPFVVGQRAGPDAELAFETLDGRALDELEISPVFTYAGFHQYFLPRLADVANKLESQQWVLGERAEAADVSGEIERLGPAMMNRYALEFTKAWNGVLDNLKLRPLAAGAPQFLALNAVADPRQSPILKLVEAVNRETRLTAGFNEEGGFGAGLGNLTEGEGAEIAGMVGEQVMRRIRERASGMSRIGFDVLEQRRRSDNRAGGQDGQGGGGGGGAAPPLPGANVEAQFGRWHDLTADLPEGRPIDVLLQDMQKIYRLMLTSTAGAGQMPANLGQELATQAALLTRHATRLPPQLARMVQQASEEFAGDAANTTLAALNERLNVEVSQVCESLVPDSYPFDGRANRDLPMAEFARLFAPGGVIDRFFREELVQHADISGEEWRWKQDSRLGSQMSLATLAQFQRAAAIRDAYFPGGSALPGFDITVRQTALHPDADTALLEINGQVITTQQQGSLAQSLFWPSGGGSGSASVQLSPELRGRESDLEVRPGPWALMRLINAGRPRPSGSSVNVRLDIGGRYVAYNVNTASSTNPFFLRELWDFRCPRGL</sequence>
<reference evidence="6 7" key="1">
    <citation type="submission" date="2024-09" db="EMBL/GenBank/DDBJ databases">
        <authorList>
            <person name="Sun Q."/>
            <person name="Mori K."/>
        </authorList>
    </citation>
    <scope>NUCLEOTIDE SEQUENCE [LARGE SCALE GENOMIC DNA]</scope>
    <source>
        <strain evidence="6 7">CECT 9424</strain>
    </source>
</reference>
<dbReference type="PANTHER" id="PTHR36153">
    <property type="entry name" value="INNER MEMBRANE PROTEIN-RELATED"/>
    <property type="match status" value="1"/>
</dbReference>
<evidence type="ECO:0000256" key="1">
    <source>
        <dbReference type="SAM" id="MobiDB-lite"/>
    </source>
</evidence>
<feature type="domain" description="Type VI secretion system IcmF C-terminal" evidence="3">
    <location>
        <begin position="1091"/>
        <end position="1194"/>
    </location>
</feature>
<dbReference type="InterPro" id="IPR010623">
    <property type="entry name" value="IcmF_C"/>
</dbReference>
<dbReference type="SUPFAM" id="SSF52540">
    <property type="entry name" value="P-loop containing nucleoside triphosphate hydrolases"/>
    <property type="match status" value="1"/>
</dbReference>
<evidence type="ECO:0000313" key="6">
    <source>
        <dbReference type="EMBL" id="MFB9151314.1"/>
    </source>
</evidence>
<evidence type="ECO:0000259" key="4">
    <source>
        <dbReference type="Pfam" id="PF06761"/>
    </source>
</evidence>
<organism evidence="6 7">
    <name type="scientific">Roseovarius ramblicola</name>
    <dbReference type="NCBI Taxonomy" id="2022336"/>
    <lineage>
        <taxon>Bacteria</taxon>
        <taxon>Pseudomonadati</taxon>
        <taxon>Pseudomonadota</taxon>
        <taxon>Alphaproteobacteria</taxon>
        <taxon>Rhodobacterales</taxon>
        <taxon>Roseobacteraceae</taxon>
        <taxon>Roseovarius</taxon>
    </lineage>
</organism>